<dbReference type="PANTHER" id="PTHR23272:SF193">
    <property type="entry name" value="OS07G0624100 PROTEIN"/>
    <property type="match status" value="1"/>
</dbReference>
<reference evidence="3" key="1">
    <citation type="submission" date="2020-06" db="EMBL/GenBank/DDBJ databases">
        <authorList>
            <person name="Li T."/>
            <person name="Hu X."/>
            <person name="Zhang T."/>
            <person name="Song X."/>
            <person name="Zhang H."/>
            <person name="Dai N."/>
            <person name="Sheng W."/>
            <person name="Hou X."/>
            <person name="Wei L."/>
        </authorList>
    </citation>
    <scope>NUCLEOTIDE SEQUENCE</scope>
    <source>
        <strain evidence="3">KEN8</strain>
        <tissue evidence="3">Leaf</tissue>
    </source>
</reference>
<dbReference type="PANTHER" id="PTHR23272">
    <property type="entry name" value="BED FINGER-RELATED"/>
    <property type="match status" value="1"/>
</dbReference>
<reference evidence="3" key="2">
    <citation type="journal article" date="2024" name="Plant">
        <title>Genomic evolution and insights into agronomic trait innovations of Sesamum species.</title>
        <authorList>
            <person name="Miao H."/>
            <person name="Wang L."/>
            <person name="Qu L."/>
            <person name="Liu H."/>
            <person name="Sun Y."/>
            <person name="Le M."/>
            <person name="Wang Q."/>
            <person name="Wei S."/>
            <person name="Zheng Y."/>
            <person name="Lin W."/>
            <person name="Duan Y."/>
            <person name="Cao H."/>
            <person name="Xiong S."/>
            <person name="Wang X."/>
            <person name="Wei L."/>
            <person name="Li C."/>
            <person name="Ma Q."/>
            <person name="Ju M."/>
            <person name="Zhao R."/>
            <person name="Li G."/>
            <person name="Mu C."/>
            <person name="Tian Q."/>
            <person name="Mei H."/>
            <person name="Zhang T."/>
            <person name="Gao T."/>
            <person name="Zhang H."/>
        </authorList>
    </citation>
    <scope>NUCLEOTIDE SEQUENCE</scope>
    <source>
        <strain evidence="3">KEN8</strain>
    </source>
</reference>
<feature type="compositionally biased region" description="Polar residues" evidence="1">
    <location>
        <begin position="218"/>
        <end position="229"/>
    </location>
</feature>
<dbReference type="InterPro" id="IPR008906">
    <property type="entry name" value="HATC_C_dom"/>
</dbReference>
<name>A0AAW2J6W7_9LAMI</name>
<evidence type="ECO:0000313" key="3">
    <source>
        <dbReference type="EMBL" id="KAL0289268.1"/>
    </source>
</evidence>
<feature type="compositionally biased region" description="Low complexity" evidence="1">
    <location>
        <begin position="30"/>
        <end position="47"/>
    </location>
</feature>
<evidence type="ECO:0000259" key="2">
    <source>
        <dbReference type="Pfam" id="PF05699"/>
    </source>
</evidence>
<dbReference type="EMBL" id="JACGWM010001701">
    <property type="protein sequence ID" value="KAL0289268.1"/>
    <property type="molecule type" value="Genomic_DNA"/>
</dbReference>
<feature type="region of interest" description="Disordered" evidence="1">
    <location>
        <begin position="27"/>
        <end position="55"/>
    </location>
</feature>
<dbReference type="GO" id="GO:0046983">
    <property type="term" value="F:protein dimerization activity"/>
    <property type="evidence" value="ECO:0007669"/>
    <property type="project" value="InterPro"/>
</dbReference>
<proteinExistence type="predicted"/>
<evidence type="ECO:0000256" key="1">
    <source>
        <dbReference type="SAM" id="MobiDB-lite"/>
    </source>
</evidence>
<gene>
    <name evidence="3" type="ORF">Scaly_2707400</name>
</gene>
<sequence length="262" mass="28973">MKERVRDGLHELFNDYKLRYGHTLQGTLESPGSSSSRVSSFSSPSKEMSMHDGGTTTRRFSLQQEYMMYMTGGKDHVKSELEKYLSEDVEEYREKFDILKWWKMNTQRFPILSKMARDIVVVPVSTVALEAAFSTGGRVLDAFRSSLSPKIVQAIICAQDWIRKDSKPISIEEDLSEIEMFEQDPTSKSKTIGPVLKSHASIAAVCGNIELKTSNTGTIGSASTYSCGTPSDVDPPKEEIEEGAPVPAPPAIVKQGSPQLAQ</sequence>
<feature type="region of interest" description="Disordered" evidence="1">
    <location>
        <begin position="218"/>
        <end position="262"/>
    </location>
</feature>
<accession>A0AAW2J6W7</accession>
<organism evidence="3">
    <name type="scientific">Sesamum calycinum</name>
    <dbReference type="NCBI Taxonomy" id="2727403"/>
    <lineage>
        <taxon>Eukaryota</taxon>
        <taxon>Viridiplantae</taxon>
        <taxon>Streptophyta</taxon>
        <taxon>Embryophyta</taxon>
        <taxon>Tracheophyta</taxon>
        <taxon>Spermatophyta</taxon>
        <taxon>Magnoliopsida</taxon>
        <taxon>eudicotyledons</taxon>
        <taxon>Gunneridae</taxon>
        <taxon>Pentapetalae</taxon>
        <taxon>asterids</taxon>
        <taxon>lamiids</taxon>
        <taxon>Lamiales</taxon>
        <taxon>Pedaliaceae</taxon>
        <taxon>Sesamum</taxon>
    </lineage>
</organism>
<dbReference type="AlphaFoldDB" id="A0AAW2J6W7"/>
<dbReference type="Pfam" id="PF05699">
    <property type="entry name" value="Dimer_Tnp_hAT"/>
    <property type="match status" value="1"/>
</dbReference>
<dbReference type="InterPro" id="IPR012337">
    <property type="entry name" value="RNaseH-like_sf"/>
</dbReference>
<comment type="caution">
    <text evidence="3">The sequence shown here is derived from an EMBL/GenBank/DDBJ whole genome shotgun (WGS) entry which is preliminary data.</text>
</comment>
<protein>
    <submittedName>
        <fullName evidence="3">Zinc finger BED domain-containing protein RICESLEEPER 1</fullName>
    </submittedName>
</protein>
<feature type="domain" description="HAT C-terminal dimerisation" evidence="2">
    <location>
        <begin position="80"/>
        <end position="162"/>
    </location>
</feature>
<dbReference type="SUPFAM" id="SSF53098">
    <property type="entry name" value="Ribonuclease H-like"/>
    <property type="match status" value="1"/>
</dbReference>